<evidence type="ECO:0000313" key="6">
    <source>
        <dbReference type="EMBL" id="ATW28511.1"/>
    </source>
</evidence>
<dbReference type="KEGG" id="fwa:DCMF_10105"/>
<dbReference type="Proteomes" id="UP000323521">
    <property type="component" value="Chromosome"/>
</dbReference>
<keyword evidence="2 5" id="KW-0812">Transmembrane</keyword>
<evidence type="ECO:0000256" key="5">
    <source>
        <dbReference type="SAM" id="Phobius"/>
    </source>
</evidence>
<keyword evidence="4 5" id="KW-0472">Membrane</keyword>
<feature type="transmembrane region" description="Helical" evidence="5">
    <location>
        <begin position="42"/>
        <end position="60"/>
    </location>
</feature>
<dbReference type="GO" id="GO:0032259">
    <property type="term" value="P:methylation"/>
    <property type="evidence" value="ECO:0007669"/>
    <property type="project" value="UniProtKB-KW"/>
</dbReference>
<dbReference type="Pfam" id="PF04191">
    <property type="entry name" value="PEMT"/>
    <property type="match status" value="1"/>
</dbReference>
<dbReference type="OrthoDB" id="272002at2"/>
<dbReference type="GO" id="GO:0008168">
    <property type="term" value="F:methyltransferase activity"/>
    <property type="evidence" value="ECO:0007669"/>
    <property type="project" value="UniProtKB-KW"/>
</dbReference>
<keyword evidence="7" id="KW-1185">Reference proteome</keyword>
<dbReference type="Gene3D" id="1.20.120.1630">
    <property type="match status" value="1"/>
</dbReference>
<evidence type="ECO:0000256" key="2">
    <source>
        <dbReference type="ARBA" id="ARBA00022692"/>
    </source>
</evidence>
<evidence type="ECO:0000256" key="1">
    <source>
        <dbReference type="ARBA" id="ARBA00004127"/>
    </source>
</evidence>
<reference evidence="6 7" key="1">
    <citation type="submission" date="2016-10" db="EMBL/GenBank/DDBJ databases">
        <title>Complete Genome Sequence of Peptococcaceae strain DCMF.</title>
        <authorList>
            <person name="Edwards R.J."/>
            <person name="Holland S.I."/>
            <person name="Deshpande N.P."/>
            <person name="Wong Y.K."/>
            <person name="Ertan H."/>
            <person name="Manefield M."/>
            <person name="Russell T.L."/>
            <person name="Lee M.J."/>
        </authorList>
    </citation>
    <scope>NUCLEOTIDE SEQUENCE [LARGE SCALE GENOMIC DNA]</scope>
    <source>
        <strain evidence="6 7">DCMF</strain>
    </source>
</reference>
<dbReference type="InterPro" id="IPR007318">
    <property type="entry name" value="Phopholipid_MeTrfase"/>
</dbReference>
<comment type="subcellular location">
    <subcellularLocation>
        <location evidence="1">Endomembrane system</location>
        <topology evidence="1">Multi-pass membrane protein</topology>
    </subcellularLocation>
</comment>
<feature type="transmembrane region" description="Helical" evidence="5">
    <location>
        <begin position="111"/>
        <end position="138"/>
    </location>
</feature>
<dbReference type="AlphaFoldDB" id="A0A3G1L1H7"/>
<proteinExistence type="predicted"/>
<accession>A0A3G1L1H7</accession>
<name>A0A3G1L1H7_FORW1</name>
<evidence type="ECO:0000256" key="4">
    <source>
        <dbReference type="ARBA" id="ARBA00023136"/>
    </source>
</evidence>
<organism evidence="6 7">
    <name type="scientific">Formimonas warabiya</name>
    <dbReference type="NCBI Taxonomy" id="1761012"/>
    <lineage>
        <taxon>Bacteria</taxon>
        <taxon>Bacillati</taxon>
        <taxon>Bacillota</taxon>
        <taxon>Clostridia</taxon>
        <taxon>Eubacteriales</taxon>
        <taxon>Peptococcaceae</taxon>
        <taxon>Candidatus Formimonas</taxon>
    </lineage>
</organism>
<feature type="transmembrane region" description="Helical" evidence="5">
    <location>
        <begin position="67"/>
        <end position="91"/>
    </location>
</feature>
<keyword evidence="6" id="KW-0808">Transferase</keyword>
<evidence type="ECO:0000256" key="3">
    <source>
        <dbReference type="ARBA" id="ARBA00022989"/>
    </source>
</evidence>
<dbReference type="GO" id="GO:0012505">
    <property type="term" value="C:endomembrane system"/>
    <property type="evidence" value="ECO:0007669"/>
    <property type="project" value="UniProtKB-SubCell"/>
</dbReference>
<protein>
    <submittedName>
        <fullName evidence="6">Phospholipid methyltransferase</fullName>
    </submittedName>
</protein>
<gene>
    <name evidence="6" type="ORF">DCMF_10105</name>
</gene>
<sequence>MNGFILVLPIILIRYCLLGILSKEAAKRAAFFPPTEGKEKIAFWIYQITTLSLMIILIFLKIKLNHVLNFIGLGTCIIGIILYMIAMIHFAKPDQNGLNAGGLYKISRNPMYLAFFLYFLGGSMLTSSWLLLFILMIFQISVHYLILSEERWCIKEFGEEYKNYMNTVKRYL</sequence>
<dbReference type="EMBL" id="CP017634">
    <property type="protein sequence ID" value="ATW28511.1"/>
    <property type="molecule type" value="Genomic_DNA"/>
</dbReference>
<keyword evidence="6" id="KW-0489">Methyltransferase</keyword>
<evidence type="ECO:0000313" key="7">
    <source>
        <dbReference type="Proteomes" id="UP000323521"/>
    </source>
</evidence>
<keyword evidence="3 5" id="KW-1133">Transmembrane helix</keyword>